<keyword evidence="2" id="KW-0378">Hydrolase</keyword>
<dbReference type="GO" id="GO:0004725">
    <property type="term" value="F:protein tyrosine phosphatase activity"/>
    <property type="evidence" value="ECO:0007669"/>
    <property type="project" value="UniProtKB-EC"/>
</dbReference>
<dbReference type="SUPFAM" id="SSF52799">
    <property type="entry name" value="(Phosphotyrosine protein) phosphatases II"/>
    <property type="match status" value="2"/>
</dbReference>
<dbReference type="InterPro" id="IPR029021">
    <property type="entry name" value="Prot-tyrosine_phosphatase-like"/>
</dbReference>
<evidence type="ECO:0000256" key="2">
    <source>
        <dbReference type="ARBA" id="ARBA00022912"/>
    </source>
</evidence>
<dbReference type="PANTHER" id="PTHR19134">
    <property type="entry name" value="RECEPTOR-TYPE TYROSINE-PROTEIN PHOSPHATASE"/>
    <property type="match status" value="1"/>
</dbReference>
<evidence type="ECO:0000256" key="1">
    <source>
        <dbReference type="ARBA" id="ARBA00013064"/>
    </source>
</evidence>
<dbReference type="InterPro" id="IPR000242">
    <property type="entry name" value="PTP_cat"/>
</dbReference>
<dbReference type="PROSITE" id="PS50055">
    <property type="entry name" value="TYR_PHOSPHATASE_PTP"/>
    <property type="match status" value="2"/>
</dbReference>
<dbReference type="InterPro" id="IPR050348">
    <property type="entry name" value="Protein-Tyr_Phosphatase"/>
</dbReference>
<dbReference type="SMART" id="SM00404">
    <property type="entry name" value="PTPc_motif"/>
    <property type="match status" value="1"/>
</dbReference>
<organism evidence="5 6">
    <name type="scientific">Mastacembelus armatus</name>
    <name type="common">zig-zag eel</name>
    <dbReference type="NCBI Taxonomy" id="205130"/>
    <lineage>
        <taxon>Eukaryota</taxon>
        <taxon>Metazoa</taxon>
        <taxon>Chordata</taxon>
        <taxon>Craniata</taxon>
        <taxon>Vertebrata</taxon>
        <taxon>Euteleostomi</taxon>
        <taxon>Actinopterygii</taxon>
        <taxon>Neopterygii</taxon>
        <taxon>Teleostei</taxon>
        <taxon>Neoteleostei</taxon>
        <taxon>Acanthomorphata</taxon>
        <taxon>Anabantaria</taxon>
        <taxon>Synbranchiformes</taxon>
        <taxon>Mastacembelidae</taxon>
        <taxon>Mastacembelus</taxon>
    </lineage>
</organism>
<dbReference type="AlphaFoldDB" id="A0A3Q3MN22"/>
<accession>A0A3Q3MN22</accession>
<dbReference type="Gene3D" id="3.90.190.10">
    <property type="entry name" value="Protein tyrosine phosphatase superfamily"/>
    <property type="match status" value="2"/>
</dbReference>
<dbReference type="InterPro" id="IPR003595">
    <property type="entry name" value="Tyr_Pase_cat"/>
</dbReference>
<keyword evidence="2" id="KW-0904">Protein phosphatase</keyword>
<dbReference type="PANTHER" id="PTHR19134:SF468">
    <property type="entry name" value="RECEPTOR-TYPE TYROSINE-PROTEIN PHOSPHATASE GAMMA"/>
    <property type="match status" value="1"/>
</dbReference>
<evidence type="ECO:0000259" key="3">
    <source>
        <dbReference type="PROSITE" id="PS50055"/>
    </source>
</evidence>
<dbReference type="PROSITE" id="PS00383">
    <property type="entry name" value="TYR_PHOSPHATASE_1"/>
    <property type="match status" value="1"/>
</dbReference>
<dbReference type="SMART" id="SM00194">
    <property type="entry name" value="PTPc"/>
    <property type="match status" value="1"/>
</dbReference>
<reference evidence="5" key="2">
    <citation type="submission" date="2025-09" db="UniProtKB">
        <authorList>
            <consortium name="Ensembl"/>
        </authorList>
    </citation>
    <scope>IDENTIFICATION</scope>
</reference>
<name>A0A3Q3MN22_9TELE</name>
<dbReference type="InterPro" id="IPR016130">
    <property type="entry name" value="Tyr_Pase_AS"/>
</dbReference>
<dbReference type="Proteomes" id="UP000261640">
    <property type="component" value="Unplaced"/>
</dbReference>
<sequence>TGHTVSNVISISLCVRCCFQTAHFYVEDSNSPRVVPNKTITVIPIPDYMEAIPVGQFITHVSELSNNQHGFSEDFEELQRYTADMKMISEHSNHPDTKHKNRYIDIVAYDHSRVKLNPLAGKGSKHIDYISVNYVEVSAFKTQGPLQSTFEDFCQMVLEQNTGIIVMITDLVEKGWRKCDQHWLTESSEEYGNIVVTVKSTKIHACCIFRCFTLHKKVKGNPKPQVQSEKTVLQYHHTHWSDIGVPEYTLPLLTFVRRSFTAQMLDVGSMLVHCSAGVGRTGTYIVINSMLQQIRDKSTINVLGFLKYIHTQHNYLVQTEEQNVLTHGVLTEAILGKETEVMASQLHSYFNIITTPGRSGRTCLEKQLKLVTQCSARFMECIDAQKECNKEKIRDSSELPMEQARVRLAPLPGTKGTDCINASYIMTPNGLTKKQDWNRAWSEKLQKNSTTAVDKFVYQPNEDEAMNCESFTVTLVSEDRLCLSSEEQISIHDFILEATQVTLCMHACVWQFRFAIIFELISIQFQFQFYLYSGAVSAGMLCAFTTLSQQLESESTGDIYQVATMINFMRPGESKDITLVGLQSEELGASGHNITMVSTFDWSDQSEIIESLV</sequence>
<feature type="domain" description="Tyrosine-protein phosphatase" evidence="3">
    <location>
        <begin position="364"/>
        <end position="586"/>
    </location>
</feature>
<evidence type="ECO:0000259" key="4">
    <source>
        <dbReference type="PROSITE" id="PS50056"/>
    </source>
</evidence>
<evidence type="ECO:0000313" key="5">
    <source>
        <dbReference type="Ensembl" id="ENSMAMP00000028948.2"/>
    </source>
</evidence>
<feature type="domain" description="Tyrosine specific protein phosphatases" evidence="4">
    <location>
        <begin position="250"/>
        <end position="324"/>
    </location>
</feature>
<dbReference type="STRING" id="205130.ENSMAMP00000028948"/>
<dbReference type="GeneTree" id="ENSGT00940000155048"/>
<dbReference type="PRINTS" id="PR00700">
    <property type="entry name" value="PRTYPHPHTASE"/>
</dbReference>
<protein>
    <recommendedName>
        <fullName evidence="1">protein-tyrosine-phosphatase</fullName>
        <ecNumber evidence="1">3.1.3.48</ecNumber>
    </recommendedName>
</protein>
<dbReference type="InterPro" id="IPR000387">
    <property type="entry name" value="Tyr_Pase_dom"/>
</dbReference>
<dbReference type="Pfam" id="PF00102">
    <property type="entry name" value="Y_phosphatase"/>
    <property type="match status" value="1"/>
</dbReference>
<dbReference type="Ensembl" id="ENSMAMT00000029695.2">
    <property type="protein sequence ID" value="ENSMAMP00000028948.2"/>
    <property type="gene ID" value="ENSMAMG00000019449.2"/>
</dbReference>
<dbReference type="InParanoid" id="A0A3Q3MN22"/>
<keyword evidence="6" id="KW-1185">Reference proteome</keyword>
<proteinExistence type="predicted"/>
<feature type="domain" description="Tyrosine-protein phosphatase" evidence="3">
    <location>
        <begin position="71"/>
        <end position="333"/>
    </location>
</feature>
<evidence type="ECO:0000313" key="6">
    <source>
        <dbReference type="Proteomes" id="UP000261640"/>
    </source>
</evidence>
<dbReference type="EC" id="3.1.3.48" evidence="1"/>
<reference evidence="5" key="1">
    <citation type="submission" date="2025-08" db="UniProtKB">
        <authorList>
            <consortium name="Ensembl"/>
        </authorList>
    </citation>
    <scope>IDENTIFICATION</scope>
</reference>
<dbReference type="PROSITE" id="PS50056">
    <property type="entry name" value="TYR_PHOSPHATASE_2"/>
    <property type="match status" value="1"/>
</dbReference>